<dbReference type="EMBL" id="JAHLFE010000039">
    <property type="protein sequence ID" value="MBU3843664.1"/>
    <property type="molecule type" value="Genomic_DNA"/>
</dbReference>
<dbReference type="GO" id="GO:0016787">
    <property type="term" value="F:hydrolase activity"/>
    <property type="evidence" value="ECO:0007669"/>
    <property type="project" value="UniProtKB-KW"/>
</dbReference>
<reference evidence="3" key="1">
    <citation type="journal article" date="2021" name="PeerJ">
        <title>Extensive microbial diversity within the chicken gut microbiome revealed by metagenomics and culture.</title>
        <authorList>
            <person name="Gilroy R."/>
            <person name="Ravi A."/>
            <person name="Getino M."/>
            <person name="Pursley I."/>
            <person name="Horton D.L."/>
            <person name="Alikhan N.F."/>
            <person name="Baker D."/>
            <person name="Gharbi K."/>
            <person name="Hall N."/>
            <person name="Watson M."/>
            <person name="Adriaenssens E.M."/>
            <person name="Foster-Nyarko E."/>
            <person name="Jarju S."/>
            <person name="Secka A."/>
            <person name="Antonio M."/>
            <person name="Oren A."/>
            <person name="Chaudhuri R.R."/>
            <person name="La Ragione R."/>
            <person name="Hildebrand F."/>
            <person name="Pallen M.J."/>
        </authorList>
    </citation>
    <scope>NUCLEOTIDE SEQUENCE</scope>
    <source>
        <strain evidence="3">378</strain>
    </source>
</reference>
<feature type="domain" description="Alpha-L-rhamnosidase six-hairpin glycosidase" evidence="1">
    <location>
        <begin position="204"/>
        <end position="538"/>
    </location>
</feature>
<dbReference type="PANTHER" id="PTHR34987:SF4">
    <property type="entry name" value="ALPHA-L-RHAMNOSIDASE C-TERMINAL DOMAIN-CONTAINING PROTEIN"/>
    <property type="match status" value="1"/>
</dbReference>
<dbReference type="Pfam" id="PF21104">
    <property type="entry name" value="Glyco_hydro_78_N"/>
    <property type="match status" value="1"/>
</dbReference>
<dbReference type="Gene3D" id="1.50.10.10">
    <property type="match status" value="1"/>
</dbReference>
<dbReference type="PANTHER" id="PTHR34987">
    <property type="entry name" value="C, PUTATIVE (AFU_ORTHOLOGUE AFUA_3G02880)-RELATED"/>
    <property type="match status" value="1"/>
</dbReference>
<comment type="caution">
    <text evidence="3">The sequence shown here is derived from an EMBL/GenBank/DDBJ whole genome shotgun (WGS) entry which is preliminary data.</text>
</comment>
<dbReference type="InterPro" id="IPR035396">
    <property type="entry name" value="Bac_rhamnosid6H"/>
</dbReference>
<organism evidence="3 4">
    <name type="scientific">Candidatus Anaerobiospirillum pullicola</name>
    <dbReference type="NCBI Taxonomy" id="2838451"/>
    <lineage>
        <taxon>Bacteria</taxon>
        <taxon>Pseudomonadati</taxon>
        <taxon>Pseudomonadota</taxon>
        <taxon>Gammaproteobacteria</taxon>
        <taxon>Aeromonadales</taxon>
        <taxon>Succinivibrionaceae</taxon>
        <taxon>Anaerobiospirillum</taxon>
    </lineage>
</organism>
<reference evidence="3" key="2">
    <citation type="submission" date="2021-04" db="EMBL/GenBank/DDBJ databases">
        <authorList>
            <person name="Gilroy R."/>
        </authorList>
    </citation>
    <scope>NUCLEOTIDE SEQUENCE</scope>
    <source>
        <strain evidence="3">378</strain>
    </source>
</reference>
<feature type="domain" description="Glycosyl hydrolase family 78 alpha-rhamnosidase N-terminal" evidence="2">
    <location>
        <begin position="65"/>
        <end position="176"/>
    </location>
</feature>
<evidence type="ECO:0000259" key="1">
    <source>
        <dbReference type="Pfam" id="PF17389"/>
    </source>
</evidence>
<dbReference type="Proteomes" id="UP000733611">
    <property type="component" value="Unassembled WGS sequence"/>
</dbReference>
<evidence type="ECO:0000259" key="2">
    <source>
        <dbReference type="Pfam" id="PF21104"/>
    </source>
</evidence>
<accession>A0A948TEZ1</accession>
<evidence type="ECO:0000313" key="4">
    <source>
        <dbReference type="Proteomes" id="UP000733611"/>
    </source>
</evidence>
<dbReference type="InterPro" id="IPR049164">
    <property type="entry name" value="Glyco_hydro_78_N"/>
</dbReference>
<dbReference type="AlphaFoldDB" id="A0A948TEZ1"/>
<proteinExistence type="predicted"/>
<dbReference type="InterPro" id="IPR012341">
    <property type="entry name" value="6hp_glycosidase-like_sf"/>
</dbReference>
<protein>
    <submittedName>
        <fullName evidence="3">Sugar hydrolase</fullName>
    </submittedName>
</protein>
<keyword evidence="3" id="KW-0378">Hydrolase</keyword>
<sequence>MSNKKLSNSLANFKMEVNPHFLAKAEQLQPQLYHTEVPATTAIDYALSATQGDYVATAQRPFSASEPLSQGSKLVLDFKDHCVGQLHFKVRSVGSPADAPLHLRIKLGERLCELGIDSASYTGKISSSWIQEEFLHVDVMPATITLPRRYAWRYVEFTVLDTSPKYQVVIEEVAATTVSSAPTNASSSLTTEQLNQASQVSGLSTEAISALDRVAIKTLAECMQSVFEDGPKRDRRLWIGDLRLEALANYYTFKQNDLVARCLYLFAGAAQNEQRVGANLFIQPQVQVDDTYLFDYALFFVSCLHDYFVATGDEATLKELYATAKKQIDICARRLDDSGLVADSDDWWCFIDWQDDLNKQASAQAIFIYALRQTLVLSTHLGLAEDKQYYEKLLARCITAAQTKLFATELGFFVSGTDKQISYASQAWMVLAHVMPVEQSRQLLKRLEQERRAGNSSIVSMVTPYMYHHYVEALFVTGLTHEAWSLVQEYWGAMIADGADCFYELFDPRNKQFSPYGSPIINSYCHAWSCTPTYFIRKYALSCNAQ</sequence>
<name>A0A948TEZ1_9GAMM</name>
<gene>
    <name evidence="3" type="ORF">H9847_02160</name>
</gene>
<dbReference type="Pfam" id="PF17389">
    <property type="entry name" value="Bac_rhamnosid6H"/>
    <property type="match status" value="1"/>
</dbReference>
<evidence type="ECO:0000313" key="3">
    <source>
        <dbReference type="EMBL" id="MBU3843664.1"/>
    </source>
</evidence>
<dbReference type="InterPro" id="IPR008928">
    <property type="entry name" value="6-hairpin_glycosidase_sf"/>
</dbReference>
<dbReference type="SUPFAM" id="SSF48208">
    <property type="entry name" value="Six-hairpin glycosidases"/>
    <property type="match status" value="1"/>
</dbReference>
<dbReference type="GO" id="GO:0005975">
    <property type="term" value="P:carbohydrate metabolic process"/>
    <property type="evidence" value="ECO:0007669"/>
    <property type="project" value="InterPro"/>
</dbReference>